<protein>
    <submittedName>
        <fullName evidence="2">Uncharacterized protein</fullName>
    </submittedName>
</protein>
<comment type="caution">
    <text evidence="2">The sequence shown here is derived from an EMBL/GenBank/DDBJ whole genome shotgun (WGS) entry which is preliminary data.</text>
</comment>
<dbReference type="RefSeq" id="XP_062679125.1">
    <property type="nucleotide sequence ID" value="XM_062822472.1"/>
</dbReference>
<reference evidence="2" key="2">
    <citation type="submission" date="2023-06" db="EMBL/GenBank/DDBJ databases">
        <authorList>
            <consortium name="Lawrence Berkeley National Laboratory"/>
            <person name="Haridas S."/>
            <person name="Hensen N."/>
            <person name="Bonometti L."/>
            <person name="Westerberg I."/>
            <person name="Brannstrom I.O."/>
            <person name="Guillou S."/>
            <person name="Cros-Aarteil S."/>
            <person name="Calhoun S."/>
            <person name="Kuo A."/>
            <person name="Mondo S."/>
            <person name="Pangilinan J."/>
            <person name="Riley R."/>
            <person name="Labutti K."/>
            <person name="Andreopoulos B."/>
            <person name="Lipzen A."/>
            <person name="Chen C."/>
            <person name="Yanf M."/>
            <person name="Daum C."/>
            <person name="Ng V."/>
            <person name="Clum A."/>
            <person name="Steindorff A."/>
            <person name="Ohm R."/>
            <person name="Martin F."/>
            <person name="Silar P."/>
            <person name="Natvig D."/>
            <person name="Lalanne C."/>
            <person name="Gautier V."/>
            <person name="Ament-Velasquez S.L."/>
            <person name="Kruys A."/>
            <person name="Hutchinson M.I."/>
            <person name="Powell A.J."/>
            <person name="Barry K."/>
            <person name="Miller A.N."/>
            <person name="Grigoriev I.V."/>
            <person name="Debuchy R."/>
            <person name="Gladieux P."/>
            <person name="Thoren M.H."/>
            <person name="Johannesson H."/>
        </authorList>
    </citation>
    <scope>NUCLEOTIDE SEQUENCE</scope>
    <source>
        <strain evidence="2">CBS 560.94</strain>
    </source>
</reference>
<gene>
    <name evidence="2" type="ORF">B0H65DRAFT_251710</name>
</gene>
<dbReference type="GeneID" id="87859626"/>
<reference evidence="2" key="1">
    <citation type="journal article" date="2023" name="Mol. Phylogenet. Evol.">
        <title>Genome-scale phylogeny and comparative genomics of the fungal order Sordariales.</title>
        <authorList>
            <person name="Hensen N."/>
            <person name="Bonometti L."/>
            <person name="Westerberg I."/>
            <person name="Brannstrom I.O."/>
            <person name="Guillou S."/>
            <person name="Cros-Aarteil S."/>
            <person name="Calhoun S."/>
            <person name="Haridas S."/>
            <person name="Kuo A."/>
            <person name="Mondo S."/>
            <person name="Pangilinan J."/>
            <person name="Riley R."/>
            <person name="LaButti K."/>
            <person name="Andreopoulos B."/>
            <person name="Lipzen A."/>
            <person name="Chen C."/>
            <person name="Yan M."/>
            <person name="Daum C."/>
            <person name="Ng V."/>
            <person name="Clum A."/>
            <person name="Steindorff A."/>
            <person name="Ohm R.A."/>
            <person name="Martin F."/>
            <person name="Silar P."/>
            <person name="Natvig D.O."/>
            <person name="Lalanne C."/>
            <person name="Gautier V."/>
            <person name="Ament-Velasquez S.L."/>
            <person name="Kruys A."/>
            <person name="Hutchinson M.I."/>
            <person name="Powell A.J."/>
            <person name="Barry K."/>
            <person name="Miller A.N."/>
            <person name="Grigoriev I.V."/>
            <person name="Debuchy R."/>
            <person name="Gladieux P."/>
            <person name="Hiltunen Thoren M."/>
            <person name="Johannesson H."/>
        </authorList>
    </citation>
    <scope>NUCLEOTIDE SEQUENCE</scope>
    <source>
        <strain evidence="2">CBS 560.94</strain>
    </source>
</reference>
<evidence type="ECO:0000313" key="2">
    <source>
        <dbReference type="EMBL" id="KAK3340183.1"/>
    </source>
</evidence>
<dbReference type="Proteomes" id="UP001278500">
    <property type="component" value="Unassembled WGS sequence"/>
</dbReference>
<feature type="compositionally biased region" description="Pro residues" evidence="1">
    <location>
        <begin position="17"/>
        <end position="27"/>
    </location>
</feature>
<dbReference type="AlphaFoldDB" id="A0AAE0JA69"/>
<evidence type="ECO:0000313" key="3">
    <source>
        <dbReference type="Proteomes" id="UP001278500"/>
    </source>
</evidence>
<evidence type="ECO:0000256" key="1">
    <source>
        <dbReference type="SAM" id="MobiDB-lite"/>
    </source>
</evidence>
<dbReference type="EMBL" id="JAUEPP010000006">
    <property type="protein sequence ID" value="KAK3340183.1"/>
    <property type="molecule type" value="Genomic_DNA"/>
</dbReference>
<accession>A0AAE0JA69</accession>
<proteinExistence type="predicted"/>
<keyword evidence="3" id="KW-1185">Reference proteome</keyword>
<organism evidence="2 3">
    <name type="scientific">Neurospora tetraspora</name>
    <dbReference type="NCBI Taxonomy" id="94610"/>
    <lineage>
        <taxon>Eukaryota</taxon>
        <taxon>Fungi</taxon>
        <taxon>Dikarya</taxon>
        <taxon>Ascomycota</taxon>
        <taxon>Pezizomycotina</taxon>
        <taxon>Sordariomycetes</taxon>
        <taxon>Sordariomycetidae</taxon>
        <taxon>Sordariales</taxon>
        <taxon>Sordariaceae</taxon>
        <taxon>Neurospora</taxon>
    </lineage>
</organism>
<name>A0AAE0JA69_9PEZI</name>
<feature type="region of interest" description="Disordered" evidence="1">
    <location>
        <begin position="1"/>
        <end position="33"/>
    </location>
</feature>
<sequence>MDPTQSLRLPATDSRPPARPASGPPAVCPASTTTSHPQLINLALGPQPSCTPQAYLGKPARFSSRAGERESLTRPGRHEIGQGPCLLFFPSQDLGTPISLDMDFVADIVDSIETYPGVLLPGSIVLLCQQVCVLAFSLFLQLARHLPHSNKPRNPLCFATAAPVPDLLACLVESLALAKQVRRVSEKRIFGCRIYTYTFKRRPLISLPQLRL</sequence>